<dbReference type="Proteomes" id="UP000814243">
    <property type="component" value="Unassembled WGS sequence"/>
</dbReference>
<reference evidence="4" key="1">
    <citation type="journal article" date="2021" name="G3 (Bethesda)">
        <title>Genome and transcriptome analysis of the beet armyworm Spodoptera exigua reveals targets for pest control. .</title>
        <authorList>
            <person name="Simon S."/>
            <person name="Breeschoten T."/>
            <person name="Jansen H.J."/>
            <person name="Dirks R.P."/>
            <person name="Schranz M.E."/>
            <person name="Ros V.I.D."/>
        </authorList>
    </citation>
    <scope>NUCLEOTIDE SEQUENCE</scope>
    <source>
        <strain evidence="4">TB_SE_WUR_2020</strain>
    </source>
</reference>
<feature type="region of interest" description="Disordered" evidence="2">
    <location>
        <begin position="69"/>
        <end position="96"/>
    </location>
</feature>
<dbReference type="GO" id="GO:0003677">
    <property type="term" value="F:DNA binding"/>
    <property type="evidence" value="ECO:0007669"/>
    <property type="project" value="InterPro"/>
</dbReference>
<evidence type="ECO:0000259" key="3">
    <source>
        <dbReference type="Pfam" id="PF05225"/>
    </source>
</evidence>
<protein>
    <recommendedName>
        <fullName evidence="3">HTH psq-type domain-containing protein</fullName>
    </recommendedName>
</protein>
<dbReference type="GO" id="GO:0005634">
    <property type="term" value="C:nucleus"/>
    <property type="evidence" value="ECO:0007669"/>
    <property type="project" value="UniProtKB-SubCell"/>
</dbReference>
<feature type="compositionally biased region" description="Polar residues" evidence="2">
    <location>
        <begin position="70"/>
        <end position="96"/>
    </location>
</feature>
<dbReference type="PANTHER" id="PTHR47331:SF1">
    <property type="entry name" value="GAG-LIKE PROTEIN"/>
    <property type="match status" value="1"/>
</dbReference>
<evidence type="ECO:0000313" key="5">
    <source>
        <dbReference type="Proteomes" id="UP000814243"/>
    </source>
</evidence>
<evidence type="ECO:0000313" key="4">
    <source>
        <dbReference type="EMBL" id="KAH9633002.1"/>
    </source>
</evidence>
<dbReference type="PANTHER" id="PTHR47331">
    <property type="entry name" value="PHD-TYPE DOMAIN-CONTAINING PROTEIN"/>
    <property type="match status" value="1"/>
</dbReference>
<evidence type="ECO:0000256" key="1">
    <source>
        <dbReference type="ARBA" id="ARBA00004123"/>
    </source>
</evidence>
<organism evidence="4 5">
    <name type="scientific">Spodoptera exigua</name>
    <name type="common">Beet armyworm</name>
    <name type="synonym">Noctua fulgens</name>
    <dbReference type="NCBI Taxonomy" id="7107"/>
    <lineage>
        <taxon>Eukaryota</taxon>
        <taxon>Metazoa</taxon>
        <taxon>Ecdysozoa</taxon>
        <taxon>Arthropoda</taxon>
        <taxon>Hexapoda</taxon>
        <taxon>Insecta</taxon>
        <taxon>Pterygota</taxon>
        <taxon>Neoptera</taxon>
        <taxon>Endopterygota</taxon>
        <taxon>Lepidoptera</taxon>
        <taxon>Glossata</taxon>
        <taxon>Ditrysia</taxon>
        <taxon>Noctuoidea</taxon>
        <taxon>Noctuidae</taxon>
        <taxon>Amphipyrinae</taxon>
        <taxon>Spodoptera</taxon>
    </lineage>
</organism>
<comment type="subcellular location">
    <subcellularLocation>
        <location evidence="1">Nucleus</location>
    </subcellularLocation>
</comment>
<evidence type="ECO:0000256" key="2">
    <source>
        <dbReference type="SAM" id="MobiDB-lite"/>
    </source>
</evidence>
<dbReference type="EMBL" id="JACEFF010000675">
    <property type="protein sequence ID" value="KAH9633002.1"/>
    <property type="molecule type" value="Genomic_DNA"/>
</dbReference>
<dbReference type="Gene3D" id="1.10.10.60">
    <property type="entry name" value="Homeodomain-like"/>
    <property type="match status" value="1"/>
</dbReference>
<dbReference type="InterPro" id="IPR009057">
    <property type="entry name" value="Homeodomain-like_sf"/>
</dbReference>
<dbReference type="InterPro" id="IPR007889">
    <property type="entry name" value="HTH_Psq"/>
</dbReference>
<accession>A0A922SCK3</accession>
<dbReference type="Pfam" id="PF05225">
    <property type="entry name" value="HTH_psq"/>
    <property type="match status" value="1"/>
</dbReference>
<sequence length="437" mass="48763">MCCPCQDNHKLANCKRFAGLDIEKRRNFVQTNGLCYNCLGANHSVYPCRQSSRCYICKRKHHSLLHLKNVSKSGGDSNNPDQVVESSGSAVTTSNQSNSTNIVSCFANSHSQILLATALIVAESKSGTAIVLRSLLDQGSQASFVTESAVQLLGLKGIPTKGSISYIGCDQEKSSIPLNSMVLIKVKSRIDPSFIITVKAYVLKKLTTILPERKKNDLILVKNECARKLDCVFDGPFEVLEDLGVNVKIIKNGKLDGRSKIQTERKSRRRLGAREYKNYSQEMLKLAVELVQNDKLSARAASRQFSIPKQTILNKVHNKHNKSVGCPPRLSAEEEAKIVKVLIAAANFGCPHTKLDLRLVVFEFLKKNDRQDLVKGQLPGKAWVDNFLLRNACDLTIRKSQNIKTARVEKSVDDFMTYLKKKSGDYQRCSCNEHNEF</sequence>
<comment type="caution">
    <text evidence="4">The sequence shown here is derived from an EMBL/GenBank/DDBJ whole genome shotgun (WGS) entry which is preliminary data.</text>
</comment>
<name>A0A922SCK3_SPOEX</name>
<dbReference type="AlphaFoldDB" id="A0A922SCK3"/>
<feature type="domain" description="HTH psq-type" evidence="3">
    <location>
        <begin position="282"/>
        <end position="320"/>
    </location>
</feature>
<proteinExistence type="predicted"/>
<dbReference type="SUPFAM" id="SSF46689">
    <property type="entry name" value="Homeodomain-like"/>
    <property type="match status" value="1"/>
</dbReference>
<gene>
    <name evidence="4" type="ORF">HF086_000362</name>
</gene>